<feature type="compositionally biased region" description="Polar residues" evidence="1">
    <location>
        <begin position="129"/>
        <end position="139"/>
    </location>
</feature>
<reference evidence="2 3" key="1">
    <citation type="journal article" date="2021" name="BMC Genomics">
        <title>Telomere-to-telomere genome assembly of asparaginase-producing Trichoderma simmonsii.</title>
        <authorList>
            <person name="Chung D."/>
            <person name="Kwon Y.M."/>
            <person name="Yang Y."/>
        </authorList>
    </citation>
    <scope>NUCLEOTIDE SEQUENCE [LARGE SCALE GENOMIC DNA]</scope>
    <source>
        <strain evidence="2 3">GH-Sj1</strain>
    </source>
</reference>
<accession>A0A8G0LKW3</accession>
<feature type="compositionally biased region" description="Basic and acidic residues" evidence="1">
    <location>
        <begin position="30"/>
        <end position="46"/>
    </location>
</feature>
<evidence type="ECO:0008006" key="4">
    <source>
        <dbReference type="Google" id="ProtNLM"/>
    </source>
</evidence>
<protein>
    <recommendedName>
        <fullName evidence="4">BZIP domain-containing protein</fullName>
    </recommendedName>
</protein>
<dbReference type="CDD" id="cd14686">
    <property type="entry name" value="bZIP"/>
    <property type="match status" value="1"/>
</dbReference>
<gene>
    <name evidence="2" type="ORF">H0G86_010184</name>
</gene>
<organism evidence="2 3">
    <name type="scientific">Trichoderma simmonsii</name>
    <dbReference type="NCBI Taxonomy" id="1491479"/>
    <lineage>
        <taxon>Eukaryota</taxon>
        <taxon>Fungi</taxon>
        <taxon>Dikarya</taxon>
        <taxon>Ascomycota</taxon>
        <taxon>Pezizomycotina</taxon>
        <taxon>Sordariomycetes</taxon>
        <taxon>Hypocreomycetidae</taxon>
        <taxon>Hypocreales</taxon>
        <taxon>Hypocreaceae</taxon>
        <taxon>Trichoderma</taxon>
    </lineage>
</organism>
<feature type="region of interest" description="Disordered" evidence="1">
    <location>
        <begin position="1"/>
        <end position="48"/>
    </location>
</feature>
<dbReference type="EMBL" id="CP075868">
    <property type="protein sequence ID" value="QYT03214.1"/>
    <property type="molecule type" value="Genomic_DNA"/>
</dbReference>
<name>A0A8G0LKW3_9HYPO</name>
<evidence type="ECO:0000256" key="1">
    <source>
        <dbReference type="SAM" id="MobiDB-lite"/>
    </source>
</evidence>
<proteinExistence type="predicted"/>
<evidence type="ECO:0000313" key="3">
    <source>
        <dbReference type="Proteomes" id="UP000826661"/>
    </source>
</evidence>
<dbReference type="Proteomes" id="UP000826661">
    <property type="component" value="Chromosome V"/>
</dbReference>
<keyword evidence="3" id="KW-1185">Reference proteome</keyword>
<dbReference type="AlphaFoldDB" id="A0A8G0LKW3"/>
<evidence type="ECO:0000313" key="2">
    <source>
        <dbReference type="EMBL" id="QYT03214.1"/>
    </source>
</evidence>
<feature type="region of interest" description="Disordered" evidence="1">
    <location>
        <begin position="125"/>
        <end position="157"/>
    </location>
</feature>
<sequence length="458" mass="50908">MGIPCEHPMNTSTDSQPSSRAKPRRHPRKPREQHDSNLQVRREKNRQSQRLFHARRVTELARHATRINHLESTLEKLGNTFIQLADELLGSSLPNVDPALGHKIHLSLQNALSLIKENADAAASFDMAEQSSTPPQQQEVPFDSKEANSIHAPGGRVGGLHNHTELCIESRAENILISDATTAHHQSTIRNIFANCEPSNCFSLSSANVFGNGWMQVPRVIESLNSHGSVNQSRQVSMSLMVVSSALYYAYRSLLESVDSSNPIFRYALNIHPREELLFNLRWFLGPGNGEMYRLASVTFNTLPLNWPSEVPSLQPMVDSEIISDVNGLAPNHPANEGAFLNADQVTSYLNLESLRYVRDDVLELIIDDSNYGRFGSGLSGEYSKIPPCFLNADLFFPSVAGERSRRDDISMTMRKSSIFISRSALFKNVSSISLCLSYGIGFRKDYLEGALLASIIG</sequence>